<evidence type="ECO:0000313" key="1">
    <source>
        <dbReference type="EnsemblPlants" id="AET3Gv20384300.1"/>
    </source>
</evidence>
<accession>A0A453EL33</accession>
<name>A0A453EL33_AEGTS</name>
<organism evidence="1 2">
    <name type="scientific">Aegilops tauschii subsp. strangulata</name>
    <name type="common">Goatgrass</name>
    <dbReference type="NCBI Taxonomy" id="200361"/>
    <lineage>
        <taxon>Eukaryota</taxon>
        <taxon>Viridiplantae</taxon>
        <taxon>Streptophyta</taxon>
        <taxon>Embryophyta</taxon>
        <taxon>Tracheophyta</taxon>
        <taxon>Spermatophyta</taxon>
        <taxon>Magnoliopsida</taxon>
        <taxon>Liliopsida</taxon>
        <taxon>Poales</taxon>
        <taxon>Poaceae</taxon>
        <taxon>BOP clade</taxon>
        <taxon>Pooideae</taxon>
        <taxon>Triticodae</taxon>
        <taxon>Triticeae</taxon>
        <taxon>Triticinae</taxon>
        <taxon>Aegilops</taxon>
    </lineage>
</organism>
<evidence type="ECO:0008006" key="3">
    <source>
        <dbReference type="Google" id="ProtNLM"/>
    </source>
</evidence>
<proteinExistence type="predicted"/>
<keyword evidence="2" id="KW-1185">Reference proteome</keyword>
<protein>
    <recommendedName>
        <fullName evidence="3">Endonuclease/exonuclease/phosphatase domain-containing protein</fullName>
    </recommendedName>
</protein>
<dbReference type="AlphaFoldDB" id="A0A453EL33"/>
<reference evidence="1" key="4">
    <citation type="submission" date="2019-03" db="UniProtKB">
        <authorList>
            <consortium name="EnsemblPlants"/>
        </authorList>
    </citation>
    <scope>IDENTIFICATION</scope>
</reference>
<dbReference type="Proteomes" id="UP000015105">
    <property type="component" value="Chromosome 3D"/>
</dbReference>
<dbReference type="Gramene" id="AET3Gv20384300.1">
    <property type="protein sequence ID" value="AET3Gv20384300.1"/>
    <property type="gene ID" value="AET3Gv20384300"/>
</dbReference>
<dbReference type="InterPro" id="IPR036691">
    <property type="entry name" value="Endo/exonu/phosph_ase_sf"/>
</dbReference>
<dbReference type="STRING" id="200361.A0A453EL33"/>
<dbReference type="SUPFAM" id="SSF56219">
    <property type="entry name" value="DNase I-like"/>
    <property type="match status" value="1"/>
</dbReference>
<reference evidence="2" key="1">
    <citation type="journal article" date="2014" name="Science">
        <title>Ancient hybridizations among the ancestral genomes of bread wheat.</title>
        <authorList>
            <consortium name="International Wheat Genome Sequencing Consortium,"/>
            <person name="Marcussen T."/>
            <person name="Sandve S.R."/>
            <person name="Heier L."/>
            <person name="Spannagl M."/>
            <person name="Pfeifer M."/>
            <person name="Jakobsen K.S."/>
            <person name="Wulff B.B."/>
            <person name="Steuernagel B."/>
            <person name="Mayer K.F."/>
            <person name="Olsen O.A."/>
        </authorList>
    </citation>
    <scope>NUCLEOTIDE SEQUENCE [LARGE SCALE GENOMIC DNA]</scope>
    <source>
        <strain evidence="2">cv. AL8/78</strain>
    </source>
</reference>
<evidence type="ECO:0000313" key="2">
    <source>
        <dbReference type="Proteomes" id="UP000015105"/>
    </source>
</evidence>
<dbReference type="EnsemblPlants" id="AET3Gv20384300.1">
    <property type="protein sequence ID" value="AET3Gv20384300.1"/>
    <property type="gene ID" value="AET3Gv20384300"/>
</dbReference>
<reference evidence="1" key="3">
    <citation type="journal article" date="2017" name="Nature">
        <title>Genome sequence of the progenitor of the wheat D genome Aegilops tauschii.</title>
        <authorList>
            <person name="Luo M.C."/>
            <person name="Gu Y.Q."/>
            <person name="Puiu D."/>
            <person name="Wang H."/>
            <person name="Twardziok S.O."/>
            <person name="Deal K.R."/>
            <person name="Huo N."/>
            <person name="Zhu T."/>
            <person name="Wang L."/>
            <person name="Wang Y."/>
            <person name="McGuire P.E."/>
            <person name="Liu S."/>
            <person name="Long H."/>
            <person name="Ramasamy R.K."/>
            <person name="Rodriguez J.C."/>
            <person name="Van S.L."/>
            <person name="Yuan L."/>
            <person name="Wang Z."/>
            <person name="Xia Z."/>
            <person name="Xiao L."/>
            <person name="Anderson O.D."/>
            <person name="Ouyang S."/>
            <person name="Liang Y."/>
            <person name="Zimin A.V."/>
            <person name="Pertea G."/>
            <person name="Qi P."/>
            <person name="Bennetzen J.L."/>
            <person name="Dai X."/>
            <person name="Dawson M.W."/>
            <person name="Muller H.G."/>
            <person name="Kugler K."/>
            <person name="Rivarola-Duarte L."/>
            <person name="Spannagl M."/>
            <person name="Mayer K.F.X."/>
            <person name="Lu F.H."/>
            <person name="Bevan M.W."/>
            <person name="Leroy P."/>
            <person name="Li P."/>
            <person name="You F.M."/>
            <person name="Sun Q."/>
            <person name="Liu Z."/>
            <person name="Lyons E."/>
            <person name="Wicker T."/>
            <person name="Salzberg S.L."/>
            <person name="Devos K.M."/>
            <person name="Dvorak J."/>
        </authorList>
    </citation>
    <scope>NUCLEOTIDE SEQUENCE [LARGE SCALE GENOMIC DNA]</scope>
    <source>
        <strain evidence="1">cv. AL8/78</strain>
    </source>
</reference>
<reference evidence="2" key="2">
    <citation type="journal article" date="2017" name="Nat. Plants">
        <title>The Aegilops tauschii genome reveals multiple impacts of transposons.</title>
        <authorList>
            <person name="Zhao G."/>
            <person name="Zou C."/>
            <person name="Li K."/>
            <person name="Wang K."/>
            <person name="Li T."/>
            <person name="Gao L."/>
            <person name="Zhang X."/>
            <person name="Wang H."/>
            <person name="Yang Z."/>
            <person name="Liu X."/>
            <person name="Jiang W."/>
            <person name="Mao L."/>
            <person name="Kong X."/>
            <person name="Jiao Y."/>
            <person name="Jia J."/>
        </authorList>
    </citation>
    <scope>NUCLEOTIDE SEQUENCE [LARGE SCALE GENOMIC DNA]</scope>
    <source>
        <strain evidence="2">cv. AL8/78</strain>
    </source>
</reference>
<reference evidence="1" key="5">
    <citation type="journal article" date="2021" name="G3 (Bethesda)">
        <title>Aegilops tauschii genome assembly Aet v5.0 features greater sequence contiguity and improved annotation.</title>
        <authorList>
            <person name="Wang L."/>
            <person name="Zhu T."/>
            <person name="Rodriguez J.C."/>
            <person name="Deal K.R."/>
            <person name="Dubcovsky J."/>
            <person name="McGuire P.E."/>
            <person name="Lux T."/>
            <person name="Spannagl M."/>
            <person name="Mayer K.F.X."/>
            <person name="Baldrich P."/>
            <person name="Meyers B.C."/>
            <person name="Huo N."/>
            <person name="Gu Y.Q."/>
            <person name="Zhou H."/>
            <person name="Devos K.M."/>
            <person name="Bennetzen J.L."/>
            <person name="Unver T."/>
            <person name="Budak H."/>
            <person name="Gulick P.J."/>
            <person name="Galiba G."/>
            <person name="Kalapos B."/>
            <person name="Nelson D.R."/>
            <person name="Li P."/>
            <person name="You F.M."/>
            <person name="Luo M.C."/>
            <person name="Dvorak J."/>
        </authorList>
    </citation>
    <scope>NUCLEOTIDE SEQUENCE [LARGE SCALE GENOMIC DNA]</scope>
    <source>
        <strain evidence="1">cv. AL8/78</strain>
    </source>
</reference>
<sequence>LMGRFRRVLNDLALKEIYLSGRRYTWSNEQSPPTLVHLDRVLCSTDWDELHGECHRRCLASVVSDH</sequence>